<dbReference type="FunCoup" id="G0EEJ8">
    <property type="interactions" value="188"/>
</dbReference>
<dbReference type="GO" id="GO:0006412">
    <property type="term" value="P:translation"/>
    <property type="evidence" value="ECO:0007669"/>
    <property type="project" value="UniProtKB-UniRule"/>
</dbReference>
<dbReference type="RefSeq" id="WP_014025716.1">
    <property type="nucleotide sequence ID" value="NC_015931.1"/>
</dbReference>
<dbReference type="GO" id="GO:0005840">
    <property type="term" value="C:ribosome"/>
    <property type="evidence" value="ECO:0007669"/>
    <property type="project" value="UniProtKB-KW"/>
</dbReference>
<evidence type="ECO:0000256" key="3">
    <source>
        <dbReference type="ARBA" id="ARBA00023274"/>
    </source>
</evidence>
<dbReference type="GO" id="GO:0003735">
    <property type="term" value="F:structural constituent of ribosome"/>
    <property type="evidence" value="ECO:0007669"/>
    <property type="project" value="InterPro"/>
</dbReference>
<keyword evidence="2 5" id="KW-0689">Ribosomal protein</keyword>
<accession>G0EEJ8</accession>
<dbReference type="InterPro" id="IPR008991">
    <property type="entry name" value="Translation_prot_SH3-like_sf"/>
</dbReference>
<dbReference type="HAMAP" id="MF_00369">
    <property type="entry name" value="Ribosomal_eL21"/>
    <property type="match status" value="1"/>
</dbReference>
<reference evidence="6 7" key="1">
    <citation type="journal article" date="2011" name="Stand. Genomic Sci.">
        <title>Complete genome sequence of the hyperthermophilic chemolithoautotroph Pyrolobus fumarii type strain (1A).</title>
        <authorList>
            <person name="Anderson I."/>
            <person name="Goker M."/>
            <person name="Nolan M."/>
            <person name="Lucas S."/>
            <person name="Hammon N."/>
            <person name="Deshpande S."/>
            <person name="Cheng J.F."/>
            <person name="Tapia R."/>
            <person name="Han C."/>
            <person name="Goodwin L."/>
            <person name="Pitluck S."/>
            <person name="Huntemann M."/>
            <person name="Liolios K."/>
            <person name="Ivanova N."/>
            <person name="Pagani I."/>
            <person name="Mavromatis K."/>
            <person name="Ovchinikova G."/>
            <person name="Pati A."/>
            <person name="Chen A."/>
            <person name="Palaniappan K."/>
            <person name="Land M."/>
            <person name="Hauser L."/>
            <person name="Brambilla E.M."/>
            <person name="Huber H."/>
            <person name="Yasawong M."/>
            <person name="Rohde M."/>
            <person name="Spring S."/>
            <person name="Abt B."/>
            <person name="Sikorski J."/>
            <person name="Wirth R."/>
            <person name="Detter J.C."/>
            <person name="Woyke T."/>
            <person name="Bristow J."/>
            <person name="Eisen J.A."/>
            <person name="Markowitz V."/>
            <person name="Hugenholtz P."/>
            <person name="Kyrpides N.C."/>
            <person name="Klenk H.P."/>
            <person name="Lapidus A."/>
        </authorList>
    </citation>
    <scope>NUCLEOTIDE SEQUENCE [LARGE SCALE GENOMIC DNA]</scope>
    <source>
        <strain evidence="7">DSM 11204 / 1A</strain>
    </source>
</reference>
<dbReference type="InterPro" id="IPR018259">
    <property type="entry name" value="Ribosomal_eL21_CS"/>
</dbReference>
<dbReference type="InterPro" id="IPR001147">
    <property type="entry name" value="Ribosomal_eL21"/>
</dbReference>
<dbReference type="PANTHER" id="PTHR20981">
    <property type="entry name" value="60S RIBOSOMAL PROTEIN L21"/>
    <property type="match status" value="1"/>
</dbReference>
<evidence type="ECO:0000256" key="5">
    <source>
        <dbReference type="HAMAP-Rule" id="MF_00369"/>
    </source>
</evidence>
<evidence type="ECO:0000313" key="7">
    <source>
        <dbReference type="Proteomes" id="UP000001037"/>
    </source>
</evidence>
<dbReference type="GeneID" id="11139804"/>
<name>G0EEJ8_PYRF1</name>
<dbReference type="PROSITE" id="PS01171">
    <property type="entry name" value="RIBOSOMAL_L21E"/>
    <property type="match status" value="1"/>
</dbReference>
<dbReference type="OrthoDB" id="6295at2157"/>
<dbReference type="InParanoid" id="G0EEJ8"/>
<dbReference type="EMBL" id="CP002838">
    <property type="protein sequence ID" value="AEM38039.1"/>
    <property type="molecule type" value="Genomic_DNA"/>
</dbReference>
<dbReference type="InterPro" id="IPR022856">
    <property type="entry name" value="Ribosomal_eL21_arc"/>
</dbReference>
<evidence type="ECO:0000313" key="6">
    <source>
        <dbReference type="EMBL" id="AEM38039.1"/>
    </source>
</evidence>
<evidence type="ECO:0000256" key="1">
    <source>
        <dbReference type="ARBA" id="ARBA00008427"/>
    </source>
</evidence>
<dbReference type="AlphaFoldDB" id="G0EEJ8"/>
<comment type="similarity">
    <text evidence="1 5">Belongs to the eukaryotic ribosomal protein eL21 family.</text>
</comment>
<dbReference type="InterPro" id="IPR036948">
    <property type="entry name" value="Ribosomal_eL21_sf"/>
</dbReference>
<dbReference type="Gene3D" id="2.30.30.70">
    <property type="entry name" value="Ribosomal protein L21"/>
    <property type="match status" value="1"/>
</dbReference>
<gene>
    <name evidence="5" type="primary">rpl21e</name>
    <name evidence="6" type="ordered locus">Pyrfu_0167</name>
</gene>
<dbReference type="HOGENOM" id="CLU_103610_1_1_2"/>
<dbReference type="STRING" id="694429.Pyrfu_0167"/>
<dbReference type="NCBIfam" id="NF003303">
    <property type="entry name" value="PRK04306.1"/>
    <property type="match status" value="1"/>
</dbReference>
<sequence length="113" mass="12737">MVKPPKGFRHRTRKLLRKHIREKGAVPPLSLLMHEYKPGDKVYIIINPSVMKGMPHRRYHGKTGTVVGKRGKCYIVEVRVGGKVKQLIVRPEHLRPVPSEALSGGKKSEGEKA</sequence>
<dbReference type="KEGG" id="pfm:Pyrfu_0167"/>
<protein>
    <recommendedName>
        <fullName evidence="4 5">Large ribosomal subunit protein eL21</fullName>
    </recommendedName>
</protein>
<evidence type="ECO:0000256" key="4">
    <source>
        <dbReference type="ARBA" id="ARBA00035219"/>
    </source>
</evidence>
<dbReference type="eggNOG" id="arCOG04129">
    <property type="taxonomic scope" value="Archaea"/>
</dbReference>
<dbReference type="Pfam" id="PF01157">
    <property type="entry name" value="Ribosomal_L21e"/>
    <property type="match status" value="1"/>
</dbReference>
<dbReference type="FunFam" id="2.30.30.70:FF:000001">
    <property type="entry name" value="60S ribosomal protein L21"/>
    <property type="match status" value="1"/>
</dbReference>
<evidence type="ECO:0000256" key="2">
    <source>
        <dbReference type="ARBA" id="ARBA00022980"/>
    </source>
</evidence>
<keyword evidence="3 5" id="KW-0687">Ribonucleoprotein</keyword>
<organism evidence="6 7">
    <name type="scientific">Pyrolobus fumarii (strain DSM 11204 / 1A)</name>
    <dbReference type="NCBI Taxonomy" id="694429"/>
    <lineage>
        <taxon>Archaea</taxon>
        <taxon>Thermoproteota</taxon>
        <taxon>Thermoprotei</taxon>
        <taxon>Desulfurococcales</taxon>
        <taxon>Pyrodictiaceae</taxon>
        <taxon>Pyrolobus</taxon>
    </lineage>
</organism>
<dbReference type="Proteomes" id="UP000001037">
    <property type="component" value="Chromosome"/>
</dbReference>
<dbReference type="SUPFAM" id="SSF50104">
    <property type="entry name" value="Translation proteins SH3-like domain"/>
    <property type="match status" value="1"/>
</dbReference>
<proteinExistence type="inferred from homology"/>
<dbReference type="GO" id="GO:1990904">
    <property type="term" value="C:ribonucleoprotein complex"/>
    <property type="evidence" value="ECO:0007669"/>
    <property type="project" value="UniProtKB-KW"/>
</dbReference>
<keyword evidence="7" id="KW-1185">Reference proteome</keyword>